<evidence type="ECO:0000256" key="8">
    <source>
        <dbReference type="ARBA" id="ARBA00022989"/>
    </source>
</evidence>
<evidence type="ECO:0000256" key="10">
    <source>
        <dbReference type="ARBA" id="ARBA00023136"/>
    </source>
</evidence>
<keyword evidence="7" id="KW-0418">Kinase</keyword>
<dbReference type="Gene3D" id="1.10.287.130">
    <property type="match status" value="1"/>
</dbReference>
<reference evidence="14 15" key="1">
    <citation type="submission" date="2015-10" db="EMBL/GenBank/DDBJ databases">
        <authorList>
            <person name="Gilbert D.G."/>
        </authorList>
    </citation>
    <scope>NUCLEOTIDE SEQUENCE [LARGE SCALE GENOMIC DNA]</scope>
    <source>
        <strain evidence="14 15">NRRL B-16712</strain>
    </source>
</reference>
<dbReference type="PRINTS" id="PR00344">
    <property type="entry name" value="BCTRLSENSOR"/>
</dbReference>
<dbReference type="PANTHER" id="PTHR45436">
    <property type="entry name" value="SENSOR HISTIDINE KINASE YKOH"/>
    <property type="match status" value="1"/>
</dbReference>
<dbReference type="InterPro" id="IPR004358">
    <property type="entry name" value="Sig_transdc_His_kin-like_C"/>
</dbReference>
<dbReference type="GO" id="GO:0005886">
    <property type="term" value="C:plasma membrane"/>
    <property type="evidence" value="ECO:0007669"/>
    <property type="project" value="UniProtKB-SubCell"/>
</dbReference>
<dbReference type="Pfam" id="PF02518">
    <property type="entry name" value="HATPase_c"/>
    <property type="match status" value="1"/>
</dbReference>
<dbReference type="EC" id="2.7.13.3" evidence="3"/>
<dbReference type="InterPro" id="IPR036097">
    <property type="entry name" value="HisK_dim/P_sf"/>
</dbReference>
<dbReference type="InterPro" id="IPR036890">
    <property type="entry name" value="HATPase_C_sf"/>
</dbReference>
<evidence type="ECO:0000256" key="4">
    <source>
        <dbReference type="ARBA" id="ARBA00022553"/>
    </source>
</evidence>
<dbReference type="InterPro" id="IPR005467">
    <property type="entry name" value="His_kinase_dom"/>
</dbReference>
<dbReference type="CDD" id="cd00082">
    <property type="entry name" value="HisKA"/>
    <property type="match status" value="1"/>
</dbReference>
<feature type="transmembrane region" description="Helical" evidence="12">
    <location>
        <begin position="15"/>
        <end position="38"/>
    </location>
</feature>
<comment type="caution">
    <text evidence="14">The sequence shown here is derived from an EMBL/GenBank/DDBJ whole genome shotgun (WGS) entry which is preliminary data.</text>
</comment>
<dbReference type="PROSITE" id="PS50109">
    <property type="entry name" value="HIS_KIN"/>
    <property type="match status" value="1"/>
</dbReference>
<name>A0A0X3V4Z4_9ACTN</name>
<keyword evidence="9" id="KW-0902">Two-component regulatory system</keyword>
<keyword evidence="10 12" id="KW-0472">Membrane</keyword>
<evidence type="ECO:0000256" key="9">
    <source>
        <dbReference type="ARBA" id="ARBA00023012"/>
    </source>
</evidence>
<feature type="transmembrane region" description="Helical" evidence="12">
    <location>
        <begin position="159"/>
        <end position="182"/>
    </location>
</feature>
<evidence type="ECO:0000259" key="13">
    <source>
        <dbReference type="PROSITE" id="PS50109"/>
    </source>
</evidence>
<dbReference type="Gene3D" id="3.30.565.10">
    <property type="entry name" value="Histidine kinase-like ATPase, C-terminal domain"/>
    <property type="match status" value="1"/>
</dbReference>
<keyword evidence="15" id="KW-1185">Reference proteome</keyword>
<gene>
    <name evidence="14" type="ORF">ADL15_09620</name>
</gene>
<evidence type="ECO:0000256" key="7">
    <source>
        <dbReference type="ARBA" id="ARBA00022777"/>
    </source>
</evidence>
<evidence type="ECO:0000256" key="2">
    <source>
        <dbReference type="ARBA" id="ARBA00004236"/>
    </source>
</evidence>
<dbReference type="SMART" id="SM00388">
    <property type="entry name" value="HisKA"/>
    <property type="match status" value="1"/>
</dbReference>
<evidence type="ECO:0000256" key="5">
    <source>
        <dbReference type="ARBA" id="ARBA00022679"/>
    </source>
</evidence>
<dbReference type="InterPro" id="IPR050428">
    <property type="entry name" value="TCS_sensor_his_kinase"/>
</dbReference>
<keyword evidence="6 12" id="KW-0812">Transmembrane</keyword>
<dbReference type="GO" id="GO:0000155">
    <property type="term" value="F:phosphorelay sensor kinase activity"/>
    <property type="evidence" value="ECO:0007669"/>
    <property type="project" value="InterPro"/>
</dbReference>
<feature type="domain" description="Histidine kinase" evidence="13">
    <location>
        <begin position="202"/>
        <end position="411"/>
    </location>
</feature>
<evidence type="ECO:0000256" key="1">
    <source>
        <dbReference type="ARBA" id="ARBA00000085"/>
    </source>
</evidence>
<dbReference type="Proteomes" id="UP000053244">
    <property type="component" value="Unassembled WGS sequence"/>
</dbReference>
<evidence type="ECO:0000256" key="12">
    <source>
        <dbReference type="SAM" id="Phobius"/>
    </source>
</evidence>
<evidence type="ECO:0000313" key="15">
    <source>
        <dbReference type="Proteomes" id="UP000053244"/>
    </source>
</evidence>
<dbReference type="OrthoDB" id="9786919at2"/>
<dbReference type="SUPFAM" id="SSF55874">
    <property type="entry name" value="ATPase domain of HSP90 chaperone/DNA topoisomerase II/histidine kinase"/>
    <property type="match status" value="1"/>
</dbReference>
<comment type="catalytic activity">
    <reaction evidence="1">
        <text>ATP + protein L-histidine = ADP + protein N-phospho-L-histidine.</text>
        <dbReference type="EC" id="2.7.13.3"/>
    </reaction>
</comment>
<evidence type="ECO:0000256" key="11">
    <source>
        <dbReference type="SAM" id="MobiDB-lite"/>
    </source>
</evidence>
<dbReference type="Pfam" id="PF00512">
    <property type="entry name" value="HisKA"/>
    <property type="match status" value="1"/>
</dbReference>
<organism evidence="14 15">
    <name type="scientific">Actinoplanes awajinensis subsp. mycoplanecinus</name>
    <dbReference type="NCBI Taxonomy" id="135947"/>
    <lineage>
        <taxon>Bacteria</taxon>
        <taxon>Bacillati</taxon>
        <taxon>Actinomycetota</taxon>
        <taxon>Actinomycetes</taxon>
        <taxon>Micromonosporales</taxon>
        <taxon>Micromonosporaceae</taxon>
        <taxon>Actinoplanes</taxon>
    </lineage>
</organism>
<dbReference type="AlphaFoldDB" id="A0A0X3V4Z4"/>
<dbReference type="RefSeq" id="WP_067687352.1">
    <property type="nucleotide sequence ID" value="NZ_LLZH01000048.1"/>
</dbReference>
<keyword evidence="8 12" id="KW-1133">Transmembrane helix</keyword>
<dbReference type="SMART" id="SM00387">
    <property type="entry name" value="HATPase_c"/>
    <property type="match status" value="1"/>
</dbReference>
<accession>A0A0X3V4Z4</accession>
<keyword evidence="5" id="KW-0808">Transferase</keyword>
<dbReference type="InterPro" id="IPR003661">
    <property type="entry name" value="HisK_dim/P_dom"/>
</dbReference>
<protein>
    <recommendedName>
        <fullName evidence="3">histidine kinase</fullName>
        <ecNumber evidence="3">2.7.13.3</ecNumber>
    </recommendedName>
</protein>
<feature type="compositionally biased region" description="Low complexity" evidence="11">
    <location>
        <begin position="84"/>
        <end position="96"/>
    </location>
</feature>
<keyword evidence="4" id="KW-0597">Phosphoprotein</keyword>
<dbReference type="PANTHER" id="PTHR45436:SF5">
    <property type="entry name" value="SENSOR HISTIDINE KINASE TRCS"/>
    <property type="match status" value="1"/>
</dbReference>
<dbReference type="InterPro" id="IPR003594">
    <property type="entry name" value="HATPase_dom"/>
</dbReference>
<dbReference type="EMBL" id="LLZH01000048">
    <property type="protein sequence ID" value="KUL39507.1"/>
    <property type="molecule type" value="Genomic_DNA"/>
</dbReference>
<sequence>MTPKQPELARASARLTVQFAALMALLLVIVLGLVLVLFKISMDAVTEKDLWEASQLDTSQIAPSGIFVTVFDGGTAVGGGTASGSGTASDGGTVTVPDGQPAGLVDRDAARRVFAGDDPVVRERTVAGRDYTTRTTRHGDRVVQVTAEGHRNEESLRRLAYVLLLAGGAALGVAVLAAHVMARRAIRPMAEALAGQRRFVAAASHELRTPLTLLSTRAQLLTHQHRDDVPAEVAAALDEMTRDSRTVTRILDDLLVAADPRTATDDDPVDLVATTDAVVAAMRERAQARGIALDRSGSAERAVVRGSGAALARLCTALVANAIDYAGTAVTVRIAVEGRTTVVTVLDDGPGFAPEIVGHAFAPFVTGRPAGDHSGLGLAIVAEIVRRHHGRVHIRPDGHGAAVVVRLPLSASGYP</sequence>
<proteinExistence type="predicted"/>
<evidence type="ECO:0000256" key="6">
    <source>
        <dbReference type="ARBA" id="ARBA00022692"/>
    </source>
</evidence>
<feature type="region of interest" description="Disordered" evidence="11">
    <location>
        <begin position="81"/>
        <end position="101"/>
    </location>
</feature>
<evidence type="ECO:0000313" key="14">
    <source>
        <dbReference type="EMBL" id="KUL39507.1"/>
    </source>
</evidence>
<comment type="subcellular location">
    <subcellularLocation>
        <location evidence="2">Cell membrane</location>
    </subcellularLocation>
</comment>
<dbReference type="SUPFAM" id="SSF47384">
    <property type="entry name" value="Homodimeric domain of signal transducing histidine kinase"/>
    <property type="match status" value="1"/>
</dbReference>
<evidence type="ECO:0000256" key="3">
    <source>
        <dbReference type="ARBA" id="ARBA00012438"/>
    </source>
</evidence>